<dbReference type="AlphaFoldDB" id="A0A8K0KCP4"/>
<dbReference type="PANTHER" id="PTHR13267">
    <property type="entry name" value="ZINC FINGER PROTEIN 277"/>
    <property type="match status" value="1"/>
</dbReference>
<dbReference type="GO" id="GO:0046872">
    <property type="term" value="F:metal ion binding"/>
    <property type="evidence" value="ECO:0007669"/>
    <property type="project" value="UniProtKB-KW"/>
</dbReference>
<organism evidence="3 4">
    <name type="scientific">Ladona fulva</name>
    <name type="common">Scarce chaser dragonfly</name>
    <name type="synonym">Libellula fulva</name>
    <dbReference type="NCBI Taxonomy" id="123851"/>
    <lineage>
        <taxon>Eukaryota</taxon>
        <taxon>Metazoa</taxon>
        <taxon>Ecdysozoa</taxon>
        <taxon>Arthropoda</taxon>
        <taxon>Hexapoda</taxon>
        <taxon>Insecta</taxon>
        <taxon>Pterygota</taxon>
        <taxon>Palaeoptera</taxon>
        <taxon>Odonata</taxon>
        <taxon>Epiprocta</taxon>
        <taxon>Anisoptera</taxon>
        <taxon>Libelluloidea</taxon>
        <taxon>Libellulidae</taxon>
        <taxon>Ladona</taxon>
    </lineage>
</organism>
<evidence type="ECO:0000313" key="4">
    <source>
        <dbReference type="Proteomes" id="UP000792457"/>
    </source>
</evidence>
<evidence type="ECO:0000256" key="1">
    <source>
        <dbReference type="ARBA" id="ARBA00022723"/>
    </source>
</evidence>
<keyword evidence="4" id="KW-1185">Reference proteome</keyword>
<reference evidence="3" key="2">
    <citation type="submission" date="2017-10" db="EMBL/GenBank/DDBJ databases">
        <title>Ladona fulva Genome sequencing and assembly.</title>
        <authorList>
            <person name="Murali S."/>
            <person name="Richards S."/>
            <person name="Bandaranaike D."/>
            <person name="Bellair M."/>
            <person name="Blankenburg K."/>
            <person name="Chao H."/>
            <person name="Dinh H."/>
            <person name="Doddapaneni H."/>
            <person name="Dugan-Rocha S."/>
            <person name="Elkadiri S."/>
            <person name="Gnanaolivu R."/>
            <person name="Hernandez B."/>
            <person name="Skinner E."/>
            <person name="Javaid M."/>
            <person name="Lee S."/>
            <person name="Li M."/>
            <person name="Ming W."/>
            <person name="Munidasa M."/>
            <person name="Muniz J."/>
            <person name="Nguyen L."/>
            <person name="Hughes D."/>
            <person name="Osuji N."/>
            <person name="Pu L.-L."/>
            <person name="Puazo M."/>
            <person name="Qu C."/>
            <person name="Quiroz J."/>
            <person name="Raj R."/>
            <person name="Weissenberger G."/>
            <person name="Xin Y."/>
            <person name="Zou X."/>
            <person name="Han Y."/>
            <person name="Worley K."/>
            <person name="Muzny D."/>
            <person name="Gibbs R."/>
        </authorList>
    </citation>
    <scope>NUCLEOTIDE SEQUENCE</scope>
    <source>
        <strain evidence="3">Sampled in the wild</strain>
    </source>
</reference>
<proteinExistence type="predicted"/>
<evidence type="ECO:0000256" key="2">
    <source>
        <dbReference type="ARBA" id="ARBA00022833"/>
    </source>
</evidence>
<accession>A0A8K0KCP4</accession>
<dbReference type="PANTHER" id="PTHR13267:SF3">
    <property type="entry name" value="ZINC FINGER PROTEIN 277"/>
    <property type="match status" value="1"/>
</dbReference>
<name>A0A8K0KCP4_LADFU</name>
<dbReference type="EMBL" id="KZ308457">
    <property type="protein sequence ID" value="KAG8229993.1"/>
    <property type="molecule type" value="Genomic_DNA"/>
</dbReference>
<sequence>MSSNADLLSQLHQNTNEQTKTTASTKGGPMPSPLINYDPMLTPSLSPLAPCIFCDEHFGLDQEGNEIALLQHMFFQHRLVISDSQHIPSLISYCTYWKARLASNPPSEFFFGIDVAPNDYALTSDSNGSYYLLSDQLPEDRELREGLQKKRLV</sequence>
<protein>
    <submittedName>
        <fullName evidence="3">Uncharacterized protein</fullName>
    </submittedName>
</protein>
<comment type="caution">
    <text evidence="3">The sequence shown here is derived from an EMBL/GenBank/DDBJ whole genome shotgun (WGS) entry which is preliminary data.</text>
</comment>
<gene>
    <name evidence="3" type="ORF">J437_LFUL012269</name>
</gene>
<dbReference type="OrthoDB" id="278606at2759"/>
<keyword evidence="2" id="KW-0862">Zinc</keyword>
<dbReference type="InterPro" id="IPR040048">
    <property type="entry name" value="ZNF277"/>
</dbReference>
<reference evidence="3" key="1">
    <citation type="submission" date="2013-04" db="EMBL/GenBank/DDBJ databases">
        <authorList>
            <person name="Qu J."/>
            <person name="Murali S.C."/>
            <person name="Bandaranaike D."/>
            <person name="Bellair M."/>
            <person name="Blankenburg K."/>
            <person name="Chao H."/>
            <person name="Dinh H."/>
            <person name="Doddapaneni H."/>
            <person name="Downs B."/>
            <person name="Dugan-Rocha S."/>
            <person name="Elkadiri S."/>
            <person name="Gnanaolivu R.D."/>
            <person name="Hernandez B."/>
            <person name="Javaid M."/>
            <person name="Jayaseelan J.C."/>
            <person name="Lee S."/>
            <person name="Li M."/>
            <person name="Ming W."/>
            <person name="Munidasa M."/>
            <person name="Muniz J."/>
            <person name="Nguyen L."/>
            <person name="Ongeri F."/>
            <person name="Osuji N."/>
            <person name="Pu L.-L."/>
            <person name="Puazo M."/>
            <person name="Qu C."/>
            <person name="Quiroz J."/>
            <person name="Raj R."/>
            <person name="Weissenberger G."/>
            <person name="Xin Y."/>
            <person name="Zou X."/>
            <person name="Han Y."/>
            <person name="Richards S."/>
            <person name="Worley K."/>
            <person name="Muzny D."/>
            <person name="Gibbs R."/>
        </authorList>
    </citation>
    <scope>NUCLEOTIDE SEQUENCE</scope>
    <source>
        <strain evidence="3">Sampled in the wild</strain>
    </source>
</reference>
<dbReference type="Proteomes" id="UP000792457">
    <property type="component" value="Unassembled WGS sequence"/>
</dbReference>
<feature type="non-terminal residue" evidence="3">
    <location>
        <position position="153"/>
    </location>
</feature>
<keyword evidence="1" id="KW-0479">Metal-binding</keyword>
<evidence type="ECO:0000313" key="3">
    <source>
        <dbReference type="EMBL" id="KAG8229993.1"/>
    </source>
</evidence>